<organism evidence="9 10">
    <name type="scientific">Fulvitalea axinellae</name>
    <dbReference type="NCBI Taxonomy" id="1182444"/>
    <lineage>
        <taxon>Bacteria</taxon>
        <taxon>Pseudomonadati</taxon>
        <taxon>Bacteroidota</taxon>
        <taxon>Cytophagia</taxon>
        <taxon>Cytophagales</taxon>
        <taxon>Persicobacteraceae</taxon>
        <taxon>Fulvitalea</taxon>
    </lineage>
</organism>
<evidence type="ECO:0000256" key="1">
    <source>
        <dbReference type="ARBA" id="ARBA00004442"/>
    </source>
</evidence>
<dbReference type="KEGG" id="fax:FUAX_47480"/>
<dbReference type="EMBL" id="AP025318">
    <property type="protein sequence ID" value="BDD12316.1"/>
    <property type="molecule type" value="Genomic_DNA"/>
</dbReference>
<feature type="domain" description="RagB/SusD" evidence="7">
    <location>
        <begin position="303"/>
        <end position="517"/>
    </location>
</feature>
<accession>A0AAU9CT95</accession>
<feature type="domain" description="SusD-like N-terminal" evidence="8">
    <location>
        <begin position="90"/>
        <end position="227"/>
    </location>
</feature>
<dbReference type="SUPFAM" id="SSF48452">
    <property type="entry name" value="TPR-like"/>
    <property type="match status" value="1"/>
</dbReference>
<dbReference type="Gene3D" id="1.25.40.390">
    <property type="match status" value="1"/>
</dbReference>
<dbReference type="InterPro" id="IPR033985">
    <property type="entry name" value="SusD-like_N"/>
</dbReference>
<comment type="subcellular location">
    <subcellularLocation>
        <location evidence="1">Cell outer membrane</location>
    </subcellularLocation>
</comment>
<geneLocation type="plasmid" evidence="9 10">
    <name>pFA4</name>
</geneLocation>
<keyword evidence="4" id="KW-0472">Membrane</keyword>
<dbReference type="RefSeq" id="WP_338395668.1">
    <property type="nucleotide sequence ID" value="NZ_AP025318.1"/>
</dbReference>
<keyword evidence="9" id="KW-0614">Plasmid</keyword>
<evidence type="ECO:0000313" key="10">
    <source>
        <dbReference type="Proteomes" id="UP001348817"/>
    </source>
</evidence>
<evidence type="ECO:0000313" key="9">
    <source>
        <dbReference type="EMBL" id="BDD12316.1"/>
    </source>
</evidence>
<name>A0AAU9CT95_9BACT</name>
<feature type="chain" id="PRO_5043919507" evidence="6">
    <location>
        <begin position="19"/>
        <end position="517"/>
    </location>
</feature>
<gene>
    <name evidence="9" type="ORF">FUAX_47480</name>
</gene>
<evidence type="ECO:0000256" key="5">
    <source>
        <dbReference type="ARBA" id="ARBA00023237"/>
    </source>
</evidence>
<evidence type="ECO:0000259" key="7">
    <source>
        <dbReference type="Pfam" id="PF07980"/>
    </source>
</evidence>
<feature type="signal peptide" evidence="6">
    <location>
        <begin position="1"/>
        <end position="18"/>
    </location>
</feature>
<dbReference type="InterPro" id="IPR011990">
    <property type="entry name" value="TPR-like_helical_dom_sf"/>
</dbReference>
<keyword evidence="3 6" id="KW-0732">Signal</keyword>
<dbReference type="Proteomes" id="UP001348817">
    <property type="component" value="Plasmid pFA4"/>
</dbReference>
<dbReference type="Pfam" id="PF07980">
    <property type="entry name" value="SusD_RagB"/>
    <property type="match status" value="1"/>
</dbReference>
<dbReference type="GO" id="GO:0009279">
    <property type="term" value="C:cell outer membrane"/>
    <property type="evidence" value="ECO:0007669"/>
    <property type="project" value="UniProtKB-SubCell"/>
</dbReference>
<evidence type="ECO:0000256" key="4">
    <source>
        <dbReference type="ARBA" id="ARBA00023136"/>
    </source>
</evidence>
<reference evidence="9 10" key="1">
    <citation type="submission" date="2021-12" db="EMBL/GenBank/DDBJ databases">
        <title>Genome sequencing of bacteria with rrn-lacking chromosome and rrn-plasmid.</title>
        <authorList>
            <person name="Anda M."/>
            <person name="Iwasaki W."/>
        </authorList>
    </citation>
    <scope>NUCLEOTIDE SEQUENCE [LARGE SCALE GENOMIC DNA]</scope>
    <source>
        <strain evidence="9 10">DSM 100852</strain>
        <plasmid evidence="9 10">pFA4</plasmid>
    </source>
</reference>
<comment type="similarity">
    <text evidence="2">Belongs to the SusD family.</text>
</comment>
<evidence type="ECO:0000256" key="6">
    <source>
        <dbReference type="SAM" id="SignalP"/>
    </source>
</evidence>
<sequence length="517" mass="59078">MKKIIYPILALAMLAVSSCGDSFYDFEPKGSLGASSFWKSEEDAIAAANALYANQTHPGSYGQMYTRGYFWYICASDDMIVGRDKAQSIDMKNFENNGSESYTRDLWRVRYQNIRRANEILANVPAMDIGQKVKDRVMGEAYFMSGVMYFELAYRFGDEKMGVPIINVENMDQPNVERPASVVENYKDIEERLKMAAQLLPKFSEYGPEDYGRGHKHAANAYLAKAYAFHAKYDASMWAECAKAADKVIAEPTHDLMDEYTDVFKVKNNWSKEYLWSVVGYIDQPNSGSGLPIVMLENKGWGKYNGWGYFHPTLDLYEEYEAGDKRKKATLMEFGDEFQYFGETRRYYSTNSRTGLQFRKYMDPFEEPLNVNVGSFCTNLNMPLMRYAEVLLLKSEALIMQGQNGDAPLNQIRQRAGLQPISGATMADLKHERRCELAGEWSDRHADLIRWGDAKDVYHKPLYGRRHADKTDPDSGYEVVEVWKARTNFDPATHHIWPIPPHEVEASGGVLKQNAGW</sequence>
<dbReference type="InterPro" id="IPR012944">
    <property type="entry name" value="SusD_RagB_dom"/>
</dbReference>
<dbReference type="AlphaFoldDB" id="A0AAU9CT95"/>
<protein>
    <submittedName>
        <fullName evidence="9">Membrane protein</fullName>
    </submittedName>
</protein>
<evidence type="ECO:0000256" key="2">
    <source>
        <dbReference type="ARBA" id="ARBA00006275"/>
    </source>
</evidence>
<keyword evidence="10" id="KW-1185">Reference proteome</keyword>
<evidence type="ECO:0000256" key="3">
    <source>
        <dbReference type="ARBA" id="ARBA00022729"/>
    </source>
</evidence>
<evidence type="ECO:0000259" key="8">
    <source>
        <dbReference type="Pfam" id="PF14322"/>
    </source>
</evidence>
<dbReference type="PROSITE" id="PS51257">
    <property type="entry name" value="PROKAR_LIPOPROTEIN"/>
    <property type="match status" value="1"/>
</dbReference>
<dbReference type="Pfam" id="PF14322">
    <property type="entry name" value="SusD-like_3"/>
    <property type="match status" value="1"/>
</dbReference>
<proteinExistence type="inferred from homology"/>
<dbReference type="CDD" id="cd08977">
    <property type="entry name" value="SusD"/>
    <property type="match status" value="1"/>
</dbReference>
<keyword evidence="5" id="KW-0998">Cell outer membrane</keyword>